<evidence type="ECO:0000313" key="3">
    <source>
        <dbReference type="Proteomes" id="UP001054945"/>
    </source>
</evidence>
<feature type="compositionally biased region" description="Polar residues" evidence="1">
    <location>
        <begin position="1"/>
        <end position="11"/>
    </location>
</feature>
<evidence type="ECO:0000313" key="2">
    <source>
        <dbReference type="EMBL" id="GIY29966.1"/>
    </source>
</evidence>
<accession>A0AAV4SBC9</accession>
<evidence type="ECO:0000256" key="1">
    <source>
        <dbReference type="SAM" id="MobiDB-lite"/>
    </source>
</evidence>
<comment type="caution">
    <text evidence="2">The sequence shown here is derived from an EMBL/GenBank/DDBJ whole genome shotgun (WGS) entry which is preliminary data.</text>
</comment>
<dbReference type="EMBL" id="BPLR01009162">
    <property type="protein sequence ID" value="GIY29966.1"/>
    <property type="molecule type" value="Genomic_DNA"/>
</dbReference>
<organism evidence="2 3">
    <name type="scientific">Caerostris extrusa</name>
    <name type="common">Bark spider</name>
    <name type="synonym">Caerostris bankana</name>
    <dbReference type="NCBI Taxonomy" id="172846"/>
    <lineage>
        <taxon>Eukaryota</taxon>
        <taxon>Metazoa</taxon>
        <taxon>Ecdysozoa</taxon>
        <taxon>Arthropoda</taxon>
        <taxon>Chelicerata</taxon>
        <taxon>Arachnida</taxon>
        <taxon>Araneae</taxon>
        <taxon>Araneomorphae</taxon>
        <taxon>Entelegynae</taxon>
        <taxon>Araneoidea</taxon>
        <taxon>Araneidae</taxon>
        <taxon>Caerostris</taxon>
    </lineage>
</organism>
<dbReference type="Proteomes" id="UP001054945">
    <property type="component" value="Unassembled WGS sequence"/>
</dbReference>
<proteinExistence type="predicted"/>
<gene>
    <name evidence="2" type="ORF">CEXT_590981</name>
</gene>
<feature type="region of interest" description="Disordered" evidence="1">
    <location>
        <begin position="1"/>
        <end position="81"/>
    </location>
</feature>
<keyword evidence="3" id="KW-1185">Reference proteome</keyword>
<name>A0AAV4SBC9_CAEEX</name>
<reference evidence="2 3" key="1">
    <citation type="submission" date="2021-06" db="EMBL/GenBank/DDBJ databases">
        <title>Caerostris extrusa draft genome.</title>
        <authorList>
            <person name="Kono N."/>
            <person name="Arakawa K."/>
        </authorList>
    </citation>
    <scope>NUCLEOTIDE SEQUENCE [LARGE SCALE GENOMIC DNA]</scope>
</reference>
<sequence length="102" mass="11212">MRVSTTASIATKDNDRSIGQPPPEQPTTRLFAQRLPPPDAPPQPQRPDPLHAARGRRRGGDAHARTTPGVRLSRRRAVDTSDHKTCALLHTRLKGLKLEDVA</sequence>
<feature type="compositionally biased region" description="Pro residues" evidence="1">
    <location>
        <begin position="35"/>
        <end position="47"/>
    </location>
</feature>
<protein>
    <submittedName>
        <fullName evidence="2">Uncharacterized protein</fullName>
    </submittedName>
</protein>
<dbReference type="AlphaFoldDB" id="A0AAV4SBC9"/>